<evidence type="ECO:0000259" key="3">
    <source>
        <dbReference type="PROSITE" id="PS50110"/>
    </source>
</evidence>
<dbReference type="Gene3D" id="3.40.50.10320">
    <property type="entry name" value="LmbE-like"/>
    <property type="match status" value="1"/>
</dbReference>
<keyword evidence="2" id="KW-0597">Phosphoprotein</keyword>
<dbReference type="InterPro" id="IPR024078">
    <property type="entry name" value="LmbE-like_dom_sf"/>
</dbReference>
<dbReference type="SMART" id="SM00448">
    <property type="entry name" value="REC"/>
    <property type="match status" value="1"/>
</dbReference>
<dbReference type="GO" id="GO:0016137">
    <property type="term" value="P:glycoside metabolic process"/>
    <property type="evidence" value="ECO:0007669"/>
    <property type="project" value="UniProtKB-ARBA"/>
</dbReference>
<dbReference type="Gene3D" id="3.40.50.2300">
    <property type="match status" value="1"/>
</dbReference>
<dbReference type="SUPFAM" id="SSF102588">
    <property type="entry name" value="LmbE-like"/>
    <property type="match status" value="1"/>
</dbReference>
<dbReference type="SUPFAM" id="SSF52172">
    <property type="entry name" value="CheY-like"/>
    <property type="match status" value="1"/>
</dbReference>
<sequence length="360" mass="38830">MSEDKYRVLVLEDDRDTAEFLRITLERYGKMSVDSVESVDEAVAALRRQRYDVLVSDIQLPGRSGLDLLPEARAIDPAMRVMIVTAYPTVDHAISALRESADDFLVKPVVTEELVRRATRLAQQARALRSATRQRVLAVGAHPDDVEIGVGATLAAHAAAGDQIVTLVLSGGAVGGETSARRSEAAAAAAVVGARLVHLDFPDTRLDPAAGMITAIEDVVRDVSPTRIYTHGIHDRHQDHRAVHEAVQIAARAVPGLWCFQSPSSTVEFAPNRFVDVDGFVDTKLEMLAAFASQSHREYMQPDVVRATARYWSRFSPARDAEPLETVRASETLAHPDAVHAAPAVDGQGADSGHGVGGGR</sequence>
<dbReference type="PANTHER" id="PTHR12993">
    <property type="entry name" value="N-ACETYLGLUCOSAMINYL-PHOSPHATIDYLINOSITOL DE-N-ACETYLASE-RELATED"/>
    <property type="match status" value="1"/>
</dbReference>
<dbReference type="PANTHER" id="PTHR12993:SF30">
    <property type="entry name" value="N-ACETYL-ALPHA-D-GLUCOSAMINYL L-MALATE DEACETYLASE 1"/>
    <property type="match status" value="1"/>
</dbReference>
<keyword evidence="1" id="KW-0862">Zinc</keyword>
<proteinExistence type="predicted"/>
<feature type="domain" description="Response regulatory" evidence="3">
    <location>
        <begin position="7"/>
        <end position="122"/>
    </location>
</feature>
<reference evidence="4 5" key="1">
    <citation type="submission" date="2019-06" db="EMBL/GenBank/DDBJ databases">
        <title>Whole genome shotgun sequence of Cellulosimicrobium cellulans NBRC 15516.</title>
        <authorList>
            <person name="Hosoyama A."/>
            <person name="Uohara A."/>
            <person name="Ohji S."/>
            <person name="Ichikawa N."/>
        </authorList>
    </citation>
    <scope>NUCLEOTIDE SEQUENCE [LARGE SCALE GENOMIC DNA]</scope>
    <source>
        <strain evidence="4 5">NBRC 15516</strain>
    </source>
</reference>
<dbReference type="EMBL" id="BJNZ01000013">
    <property type="protein sequence ID" value="GED10255.1"/>
    <property type="molecule type" value="Genomic_DNA"/>
</dbReference>
<dbReference type="GO" id="GO:0016811">
    <property type="term" value="F:hydrolase activity, acting on carbon-nitrogen (but not peptide) bonds, in linear amides"/>
    <property type="evidence" value="ECO:0007669"/>
    <property type="project" value="TreeGrafter"/>
</dbReference>
<accession>A0A4Y4E310</accession>
<dbReference type="AlphaFoldDB" id="A0A4Y4E310"/>
<dbReference type="InterPro" id="IPR003737">
    <property type="entry name" value="GlcNAc_PI_deacetylase-related"/>
</dbReference>
<dbReference type="PROSITE" id="PS50110">
    <property type="entry name" value="RESPONSE_REGULATORY"/>
    <property type="match status" value="1"/>
</dbReference>
<name>A0A4Y4E310_CELCE</name>
<protein>
    <recommendedName>
        <fullName evidence="3">Response regulatory domain-containing protein</fullName>
    </recommendedName>
</protein>
<dbReference type="Proteomes" id="UP000316659">
    <property type="component" value="Unassembled WGS sequence"/>
</dbReference>
<evidence type="ECO:0000256" key="1">
    <source>
        <dbReference type="ARBA" id="ARBA00022833"/>
    </source>
</evidence>
<dbReference type="RefSeq" id="WP_141389740.1">
    <property type="nucleotide sequence ID" value="NZ_BJNZ01000013.1"/>
</dbReference>
<dbReference type="InterPro" id="IPR001789">
    <property type="entry name" value="Sig_transdc_resp-reg_receiver"/>
</dbReference>
<dbReference type="Pfam" id="PF00072">
    <property type="entry name" value="Response_reg"/>
    <property type="match status" value="1"/>
</dbReference>
<dbReference type="CDD" id="cd00156">
    <property type="entry name" value="REC"/>
    <property type="match status" value="1"/>
</dbReference>
<feature type="modified residue" description="4-aspartylphosphate" evidence="2">
    <location>
        <position position="57"/>
    </location>
</feature>
<dbReference type="Pfam" id="PF02585">
    <property type="entry name" value="PIG-L"/>
    <property type="match status" value="1"/>
</dbReference>
<evidence type="ECO:0000256" key="2">
    <source>
        <dbReference type="PROSITE-ProRule" id="PRU00169"/>
    </source>
</evidence>
<comment type="caution">
    <text evidence="4">The sequence shown here is derived from an EMBL/GenBank/DDBJ whole genome shotgun (WGS) entry which is preliminary data.</text>
</comment>
<gene>
    <name evidence="4" type="ORF">CCE02nite_22540</name>
</gene>
<evidence type="ECO:0000313" key="5">
    <source>
        <dbReference type="Proteomes" id="UP000316659"/>
    </source>
</evidence>
<dbReference type="InterPro" id="IPR011006">
    <property type="entry name" value="CheY-like_superfamily"/>
</dbReference>
<evidence type="ECO:0000313" key="4">
    <source>
        <dbReference type="EMBL" id="GED10255.1"/>
    </source>
</evidence>
<dbReference type="GO" id="GO:0000160">
    <property type="term" value="P:phosphorelay signal transduction system"/>
    <property type="evidence" value="ECO:0007669"/>
    <property type="project" value="InterPro"/>
</dbReference>
<organism evidence="4 5">
    <name type="scientific">Cellulosimicrobium cellulans</name>
    <name type="common">Arthrobacter luteus</name>
    <dbReference type="NCBI Taxonomy" id="1710"/>
    <lineage>
        <taxon>Bacteria</taxon>
        <taxon>Bacillati</taxon>
        <taxon>Actinomycetota</taxon>
        <taxon>Actinomycetes</taxon>
        <taxon>Micrococcales</taxon>
        <taxon>Promicromonosporaceae</taxon>
        <taxon>Cellulosimicrobium</taxon>
    </lineage>
</organism>